<dbReference type="AlphaFoldDB" id="A0A0R0CV47"/>
<evidence type="ECO:0000259" key="2">
    <source>
        <dbReference type="PROSITE" id="PS50883"/>
    </source>
</evidence>
<dbReference type="PATRIC" id="fig|344882.3.peg.2733"/>
<dbReference type="SMART" id="SM00267">
    <property type="entry name" value="GGDEF"/>
    <property type="match status" value="1"/>
</dbReference>
<keyword evidence="1" id="KW-1133">Transmembrane helix</keyword>
<dbReference type="STRING" id="344882.ABB29_06950"/>
<dbReference type="Pfam" id="PF00563">
    <property type="entry name" value="EAL"/>
    <property type="match status" value="1"/>
</dbReference>
<feature type="domain" description="EAL" evidence="2">
    <location>
        <begin position="474"/>
        <end position="732"/>
    </location>
</feature>
<dbReference type="InterPro" id="IPR001633">
    <property type="entry name" value="EAL_dom"/>
</dbReference>
<feature type="transmembrane region" description="Helical" evidence="1">
    <location>
        <begin position="190"/>
        <end position="210"/>
    </location>
</feature>
<organism evidence="3 4">
    <name type="scientific">Pseudoxanthomonas dokdonensis</name>
    <dbReference type="NCBI Taxonomy" id="344882"/>
    <lineage>
        <taxon>Bacteria</taxon>
        <taxon>Pseudomonadati</taxon>
        <taxon>Pseudomonadota</taxon>
        <taxon>Gammaproteobacteria</taxon>
        <taxon>Lysobacterales</taxon>
        <taxon>Lysobacteraceae</taxon>
        <taxon>Pseudoxanthomonas</taxon>
    </lineage>
</organism>
<dbReference type="Proteomes" id="UP000052052">
    <property type="component" value="Unassembled WGS sequence"/>
</dbReference>
<dbReference type="RefSeq" id="WP_057657902.1">
    <property type="nucleotide sequence ID" value="NZ_LDJL01000007.1"/>
</dbReference>
<feature type="transmembrane region" description="Helical" evidence="1">
    <location>
        <begin position="122"/>
        <end position="141"/>
    </location>
</feature>
<dbReference type="CDD" id="cd01948">
    <property type="entry name" value="EAL"/>
    <property type="match status" value="1"/>
</dbReference>
<evidence type="ECO:0000313" key="4">
    <source>
        <dbReference type="Proteomes" id="UP000052052"/>
    </source>
</evidence>
<dbReference type="InterPro" id="IPR043128">
    <property type="entry name" value="Rev_trsase/Diguanyl_cyclase"/>
</dbReference>
<evidence type="ECO:0000256" key="1">
    <source>
        <dbReference type="SAM" id="Phobius"/>
    </source>
</evidence>
<dbReference type="PANTHER" id="PTHR33121">
    <property type="entry name" value="CYCLIC DI-GMP PHOSPHODIESTERASE PDEF"/>
    <property type="match status" value="1"/>
</dbReference>
<feature type="transmembrane region" description="Helical" evidence="1">
    <location>
        <begin position="268"/>
        <end position="292"/>
    </location>
</feature>
<dbReference type="PROSITE" id="PS50883">
    <property type="entry name" value="EAL"/>
    <property type="match status" value="1"/>
</dbReference>
<protein>
    <recommendedName>
        <fullName evidence="2">EAL domain-containing protein</fullName>
    </recommendedName>
</protein>
<keyword evidence="1" id="KW-0472">Membrane</keyword>
<dbReference type="InterPro" id="IPR029787">
    <property type="entry name" value="Nucleotide_cyclase"/>
</dbReference>
<dbReference type="SUPFAM" id="SSF141868">
    <property type="entry name" value="EAL domain-like"/>
    <property type="match status" value="1"/>
</dbReference>
<feature type="transmembrane region" description="Helical" evidence="1">
    <location>
        <begin position="153"/>
        <end position="178"/>
    </location>
</feature>
<dbReference type="SUPFAM" id="SSF55073">
    <property type="entry name" value="Nucleotide cyclase"/>
    <property type="match status" value="1"/>
</dbReference>
<keyword evidence="1" id="KW-0812">Transmembrane</keyword>
<feature type="transmembrane region" description="Helical" evidence="1">
    <location>
        <begin position="79"/>
        <end position="102"/>
    </location>
</feature>
<dbReference type="EMBL" id="LDJL01000007">
    <property type="protein sequence ID" value="KRG69975.1"/>
    <property type="molecule type" value="Genomic_DNA"/>
</dbReference>
<gene>
    <name evidence="3" type="ORF">ABB29_06950</name>
</gene>
<feature type="transmembrane region" description="Helical" evidence="1">
    <location>
        <begin position="29"/>
        <end position="49"/>
    </location>
</feature>
<dbReference type="SMART" id="SM00052">
    <property type="entry name" value="EAL"/>
    <property type="match status" value="1"/>
</dbReference>
<reference evidence="3 4" key="1">
    <citation type="submission" date="2015-05" db="EMBL/GenBank/DDBJ databases">
        <title>Genome sequencing and analysis of members of genus Stenotrophomonas.</title>
        <authorList>
            <person name="Patil P.P."/>
            <person name="Midha S."/>
            <person name="Patil P.B."/>
        </authorList>
    </citation>
    <scope>NUCLEOTIDE SEQUENCE [LARGE SCALE GENOMIC DNA]</scope>
    <source>
        <strain evidence="3 4">DSM 21858</strain>
    </source>
</reference>
<dbReference type="InterPro" id="IPR050706">
    <property type="entry name" value="Cyclic-di-GMP_PDE-like"/>
</dbReference>
<sequence>MFTALGLGLLCVLLQQVPAGFRYWSANVEPFHASLVHLHVGLLMALVILCRDRWIVAGAFFVVFLGWCVRQWLHEPDLPLLLGLGLPNLLFGWAWAIACAHWAGWPKPHRLLRIRRSDLGRLALFVLLLYPLGSALIAWASMAALRPAVAHEVGVLVFFARYFGIAIVTLPLMVAWAERRQPAADRHPRWRGWPLLLLLGVAVIVASNQWVQSHGQGTLLDYRFVLLVVLAIFVLRLRPLYSMPLLSLVLFALVVLIARHGAGDIGHSVAAIVALGHSALEVFVLLFAMIYLRISSRDRRELAALVLEETLRDTVTGLPNLRALRQRVNEMQSRGQEGWLGYLVLDHAESVATGVGLDAQATVISTVANRISSLAGIHLVGTGQLALLCLEAPADGYWERILNRVKNARIDAGGHEVHLQPYLGVCSTPIRSVADLDAGLLVSSSLAFDARGRGELVPNYSADGAVPRPDPRSSMQAAAAAFDGLRNERLSLYFQPIARLQPAAADSAGIRGEVLCRLYDIHGQLMQTPAFMPYIEAAGRGAELDLAVIRSLFRLLRQHPQALPEVHHLGINITGQSLSLASFRSQLLALLAESPLPLGALCFEVTERASIVDVPAAGRLLQELREMGARIAIDDFGTGMQSFDRLKQLPVDIIKIDGSFVSHMAGNPSDHAIIEASVAIAHAFGASTVAEFVESRQLAELLCGLGVDEGQGDFFGAPRPLPDVLTESAHALGARMS</sequence>
<evidence type="ECO:0000313" key="3">
    <source>
        <dbReference type="EMBL" id="KRG69975.1"/>
    </source>
</evidence>
<accession>A0A0R0CV47</accession>
<keyword evidence="4" id="KW-1185">Reference proteome</keyword>
<dbReference type="InterPro" id="IPR000160">
    <property type="entry name" value="GGDEF_dom"/>
</dbReference>
<proteinExistence type="predicted"/>
<dbReference type="GO" id="GO:0071111">
    <property type="term" value="F:cyclic-guanylate-specific phosphodiesterase activity"/>
    <property type="evidence" value="ECO:0007669"/>
    <property type="project" value="InterPro"/>
</dbReference>
<dbReference type="PANTHER" id="PTHR33121:SF23">
    <property type="entry name" value="CYCLIC DI-GMP PHOSPHODIESTERASE PDEB"/>
    <property type="match status" value="1"/>
</dbReference>
<feature type="transmembrane region" description="Helical" evidence="1">
    <location>
        <begin position="54"/>
        <end position="73"/>
    </location>
</feature>
<feature type="transmembrane region" description="Helical" evidence="1">
    <location>
        <begin position="245"/>
        <end position="262"/>
    </location>
</feature>
<dbReference type="InterPro" id="IPR035919">
    <property type="entry name" value="EAL_sf"/>
</dbReference>
<dbReference type="Gene3D" id="3.20.20.450">
    <property type="entry name" value="EAL domain"/>
    <property type="match status" value="1"/>
</dbReference>
<dbReference type="Gene3D" id="3.30.70.270">
    <property type="match status" value="1"/>
</dbReference>
<comment type="caution">
    <text evidence="3">The sequence shown here is derived from an EMBL/GenBank/DDBJ whole genome shotgun (WGS) entry which is preliminary data.</text>
</comment>
<name>A0A0R0CV47_9GAMM</name>